<comment type="similarity">
    <text evidence="1">Belongs to the UPF0166 family.</text>
</comment>
<dbReference type="STRING" id="1121449.SAMN02745704_00446"/>
<dbReference type="EMBL" id="FUYC01000001">
    <property type="protein sequence ID" value="SKA72576.1"/>
    <property type="molecule type" value="Genomic_DNA"/>
</dbReference>
<organism evidence="2 3">
    <name type="scientific">Paucidesulfovibrio gracilis DSM 16080</name>
    <dbReference type="NCBI Taxonomy" id="1121449"/>
    <lineage>
        <taxon>Bacteria</taxon>
        <taxon>Pseudomonadati</taxon>
        <taxon>Thermodesulfobacteriota</taxon>
        <taxon>Desulfovibrionia</taxon>
        <taxon>Desulfovibrionales</taxon>
        <taxon>Desulfovibrionaceae</taxon>
        <taxon>Paucidesulfovibrio</taxon>
    </lineage>
</organism>
<reference evidence="2 3" key="1">
    <citation type="submission" date="2017-02" db="EMBL/GenBank/DDBJ databases">
        <authorList>
            <person name="Peterson S.W."/>
        </authorList>
    </citation>
    <scope>NUCLEOTIDE SEQUENCE [LARGE SCALE GENOMIC DNA]</scope>
    <source>
        <strain evidence="2 3">DSM 16080</strain>
    </source>
</reference>
<sequence>MKGYFVTFFTQQNRTHQDVPLARWIIEEAKKLGIRGATLFSGKQGFGHDGRFHSDNYFDLEDPPVQVGLALTPEECDKLMDRLETNHVRVFFTKAAVEFGFTSEH</sequence>
<dbReference type="Proteomes" id="UP000190027">
    <property type="component" value="Unassembled WGS sequence"/>
</dbReference>
<evidence type="ECO:0000313" key="2">
    <source>
        <dbReference type="EMBL" id="SKA72576.1"/>
    </source>
</evidence>
<gene>
    <name evidence="2" type="ORF">SAMN02745704_00446</name>
</gene>
<dbReference type="InterPro" id="IPR011322">
    <property type="entry name" value="N-reg_PII-like_a/b"/>
</dbReference>
<dbReference type="Pfam" id="PF02641">
    <property type="entry name" value="DUF190"/>
    <property type="match status" value="1"/>
</dbReference>
<dbReference type="InterPro" id="IPR003793">
    <property type="entry name" value="UPF0166"/>
</dbReference>
<dbReference type="AlphaFoldDB" id="A0A1T4W5R0"/>
<dbReference type="PANTHER" id="PTHR35983">
    <property type="entry name" value="UPF0166 PROTEIN TM_0021"/>
    <property type="match status" value="1"/>
</dbReference>
<dbReference type="InterPro" id="IPR015867">
    <property type="entry name" value="N-reg_PII/ATP_PRibTrfase_C"/>
</dbReference>
<keyword evidence="3" id="KW-1185">Reference proteome</keyword>
<dbReference type="Gene3D" id="3.30.70.120">
    <property type="match status" value="1"/>
</dbReference>
<accession>A0A1T4W5R0</accession>
<dbReference type="SUPFAM" id="SSF54913">
    <property type="entry name" value="GlnB-like"/>
    <property type="match status" value="1"/>
</dbReference>
<evidence type="ECO:0000256" key="1">
    <source>
        <dbReference type="ARBA" id="ARBA00010554"/>
    </source>
</evidence>
<evidence type="ECO:0000313" key="3">
    <source>
        <dbReference type="Proteomes" id="UP000190027"/>
    </source>
</evidence>
<name>A0A1T4W5R0_9BACT</name>
<dbReference type="OrthoDB" id="5339790at2"/>
<proteinExistence type="inferred from homology"/>
<dbReference type="PANTHER" id="PTHR35983:SF1">
    <property type="entry name" value="UPF0166 PROTEIN TM_0021"/>
    <property type="match status" value="1"/>
</dbReference>
<protein>
    <submittedName>
        <fullName evidence="2">PII-like signaling protein</fullName>
    </submittedName>
</protein>
<dbReference type="RefSeq" id="WP_078716009.1">
    <property type="nucleotide sequence ID" value="NZ_FUYC01000001.1"/>
</dbReference>